<proteinExistence type="inferred from homology"/>
<evidence type="ECO:0000256" key="8">
    <source>
        <dbReference type="ARBA" id="ARBA00023134"/>
    </source>
</evidence>
<evidence type="ECO:0000256" key="3">
    <source>
        <dbReference type="ARBA" id="ARBA00022691"/>
    </source>
</evidence>
<dbReference type="GO" id="GO:0006777">
    <property type="term" value="P:Mo-molybdopterin cofactor biosynthetic process"/>
    <property type="evidence" value="ECO:0007669"/>
    <property type="project" value="UniProtKB-UniRule"/>
</dbReference>
<dbReference type="HAMAP" id="MF_01225_B">
    <property type="entry name" value="MoaA_B"/>
    <property type="match status" value="1"/>
</dbReference>
<dbReference type="EC" id="4.1.99.22" evidence="1 12"/>
<dbReference type="CDD" id="cd01335">
    <property type="entry name" value="Radical_SAM"/>
    <property type="match status" value="1"/>
</dbReference>
<evidence type="ECO:0000259" key="13">
    <source>
        <dbReference type="PROSITE" id="PS51918"/>
    </source>
</evidence>
<feature type="binding site" evidence="12">
    <location>
        <position position="13"/>
    </location>
    <ligand>
        <name>GTP</name>
        <dbReference type="ChEBI" id="CHEBI:37565"/>
    </ligand>
</feature>
<feature type="binding site" evidence="12">
    <location>
        <position position="189"/>
    </location>
    <ligand>
        <name>S-adenosyl-L-methionine</name>
        <dbReference type="ChEBI" id="CHEBI:59789"/>
    </ligand>
</feature>
<feature type="domain" description="Radical SAM core" evidence="13">
    <location>
        <begin position="4"/>
        <end position="230"/>
    </location>
</feature>
<dbReference type="GO" id="GO:0046872">
    <property type="term" value="F:metal ion binding"/>
    <property type="evidence" value="ECO:0007669"/>
    <property type="project" value="UniProtKB-KW"/>
</dbReference>
<dbReference type="SFLD" id="SFLDG01067">
    <property type="entry name" value="SPASM/twitch_domain_containing"/>
    <property type="match status" value="1"/>
</dbReference>
<name>A0A1M6GD31_MALRU</name>
<evidence type="ECO:0000256" key="10">
    <source>
        <dbReference type="ARBA" id="ARBA00023239"/>
    </source>
</evidence>
<dbReference type="PROSITE" id="PS51918">
    <property type="entry name" value="RADICAL_SAM"/>
    <property type="match status" value="1"/>
</dbReference>
<keyword evidence="6 12" id="KW-0408">Iron</keyword>
<dbReference type="NCBIfam" id="NF001199">
    <property type="entry name" value="PRK00164.2-1"/>
    <property type="match status" value="1"/>
</dbReference>
<keyword evidence="2 12" id="KW-0004">4Fe-4S</keyword>
<dbReference type="NCBIfam" id="TIGR02666">
    <property type="entry name" value="moaA"/>
    <property type="match status" value="1"/>
</dbReference>
<dbReference type="InterPro" id="IPR000385">
    <property type="entry name" value="MoaA_NifB_PqqE_Fe-S-bd_CS"/>
</dbReference>
<dbReference type="InterPro" id="IPR010505">
    <property type="entry name" value="MoaA_twitch"/>
</dbReference>
<keyword evidence="4 12" id="KW-0479">Metal-binding</keyword>
<accession>A0A1M6GD31</accession>
<feature type="binding site" evidence="12">
    <location>
        <position position="270"/>
    </location>
    <ligand>
        <name>[4Fe-4S] cluster</name>
        <dbReference type="ChEBI" id="CHEBI:49883"/>
        <label>2</label>
        <note>4Fe-4S-substrate</note>
    </ligand>
</feature>
<feature type="binding site" evidence="12">
    <location>
        <position position="256"/>
    </location>
    <ligand>
        <name>[4Fe-4S] cluster</name>
        <dbReference type="ChEBI" id="CHEBI:49883"/>
        <label>2</label>
        <note>4Fe-4S-substrate</note>
    </ligand>
</feature>
<keyword evidence="15" id="KW-1185">Reference proteome</keyword>
<dbReference type="SUPFAM" id="SSF102114">
    <property type="entry name" value="Radical SAM enzymes"/>
    <property type="match status" value="1"/>
</dbReference>
<feature type="binding site" evidence="12">
    <location>
        <position position="27"/>
    </location>
    <ligand>
        <name>[4Fe-4S] cluster</name>
        <dbReference type="ChEBI" id="CHEBI:49883"/>
        <label>1</label>
        <note>4Fe-4S-S-AdoMet</note>
    </ligand>
</feature>
<feature type="binding site" evidence="12">
    <location>
        <position position="253"/>
    </location>
    <ligand>
        <name>[4Fe-4S] cluster</name>
        <dbReference type="ChEBI" id="CHEBI:49883"/>
        <label>2</label>
        <note>4Fe-4S-substrate</note>
    </ligand>
</feature>
<evidence type="ECO:0000256" key="12">
    <source>
        <dbReference type="HAMAP-Rule" id="MF_01225"/>
    </source>
</evidence>
<dbReference type="InterPro" id="IPR058240">
    <property type="entry name" value="rSAM_sf"/>
</dbReference>
<dbReference type="Gene3D" id="3.20.20.70">
    <property type="entry name" value="Aldolase class I"/>
    <property type="match status" value="1"/>
</dbReference>
<dbReference type="OrthoDB" id="9763993at2"/>
<dbReference type="RefSeq" id="WP_072907434.1">
    <property type="nucleotide sequence ID" value="NZ_FQZT01000004.1"/>
</dbReference>
<dbReference type="SFLD" id="SFLDG01386">
    <property type="entry name" value="main_SPASM_domain-containing"/>
    <property type="match status" value="1"/>
</dbReference>
<dbReference type="GO" id="GO:0005525">
    <property type="term" value="F:GTP binding"/>
    <property type="evidence" value="ECO:0007669"/>
    <property type="project" value="UniProtKB-UniRule"/>
</dbReference>
<evidence type="ECO:0000256" key="2">
    <source>
        <dbReference type="ARBA" id="ARBA00022485"/>
    </source>
</evidence>
<comment type="cofactor">
    <cofactor evidence="12">
        <name>[4Fe-4S] cluster</name>
        <dbReference type="ChEBI" id="CHEBI:49883"/>
    </cofactor>
    <text evidence="12">Binds 2 [4Fe-4S] clusters. Binds 1 [4Fe-4S] cluster coordinated with 3 cysteines and an exchangeable S-adenosyl-L-methionine and 1 [4Fe-4S] cluster coordinated with 3 cysteines and the GTP-derived substrate.</text>
</comment>
<evidence type="ECO:0000256" key="1">
    <source>
        <dbReference type="ARBA" id="ARBA00012167"/>
    </source>
</evidence>
<feature type="binding site" evidence="12">
    <location>
        <position position="94"/>
    </location>
    <ligand>
        <name>GTP</name>
        <dbReference type="ChEBI" id="CHEBI:37565"/>
    </ligand>
</feature>
<evidence type="ECO:0000256" key="7">
    <source>
        <dbReference type="ARBA" id="ARBA00023014"/>
    </source>
</evidence>
<dbReference type="GO" id="GO:0061799">
    <property type="term" value="F:cyclic pyranopterin monophosphate synthase activity"/>
    <property type="evidence" value="ECO:0007669"/>
    <property type="project" value="TreeGrafter"/>
</dbReference>
<dbReference type="PANTHER" id="PTHR22960">
    <property type="entry name" value="MOLYBDOPTERIN COFACTOR SYNTHESIS PROTEIN A"/>
    <property type="match status" value="1"/>
</dbReference>
<dbReference type="GO" id="GO:0051539">
    <property type="term" value="F:4 iron, 4 sulfur cluster binding"/>
    <property type="evidence" value="ECO:0007669"/>
    <property type="project" value="UniProtKB-UniRule"/>
</dbReference>
<sequence length="325" mass="36313">MRDSYARKIDYLRISITDRCNLRCRYCMPEEGVASVGHGAVLSYEELYRVARIAVERGVRKIRLTGGEPLVRKGVVDFIASLVALPEKPELTLTTNGVLLSDYAEPLRQAGLARINVSLDSLQAERFKQITRRDQLQSVLDGLRAAEAAGLAPIKINMVPIRGVNEDEIAAFARLSYKHNWEVRFIEFMPVSSGLDYTDRQLYPAVQIKQDLEQVAPLVPEQRQGILGPARIYRLQGAVGTVGIIHAVSSHFCRECNRLRLTADGQLRPCLLSDHEIDLRSVLRSGADDEKVANVLLRSVAEKPERHCLGQDYQPGERRMQGIGG</sequence>
<dbReference type="SMART" id="SM00729">
    <property type="entry name" value="Elp3"/>
    <property type="match status" value="1"/>
</dbReference>
<dbReference type="InterPro" id="IPR050105">
    <property type="entry name" value="MoCo_biosynth_MoaA/MoaC"/>
</dbReference>
<feature type="binding site" evidence="12">
    <location>
        <position position="118"/>
    </location>
    <ligand>
        <name>S-adenosyl-L-methionine</name>
        <dbReference type="ChEBI" id="CHEBI:59789"/>
    </ligand>
</feature>
<dbReference type="PROSITE" id="PS01305">
    <property type="entry name" value="MOAA_NIFB_PQQE"/>
    <property type="match status" value="1"/>
</dbReference>
<dbReference type="Proteomes" id="UP000184171">
    <property type="component" value="Unassembled WGS sequence"/>
</dbReference>
<evidence type="ECO:0000313" key="15">
    <source>
        <dbReference type="Proteomes" id="UP000184171"/>
    </source>
</evidence>
<comment type="similarity">
    <text evidence="12">Belongs to the radical SAM superfamily. MoaA family.</text>
</comment>
<feature type="binding site" evidence="12">
    <location>
        <begin position="258"/>
        <end position="260"/>
    </location>
    <ligand>
        <name>GTP</name>
        <dbReference type="ChEBI" id="CHEBI:37565"/>
    </ligand>
</feature>
<evidence type="ECO:0000256" key="6">
    <source>
        <dbReference type="ARBA" id="ARBA00023004"/>
    </source>
</evidence>
<keyword evidence="9 12" id="KW-0501">Molybdenum cofactor biosynthesis</keyword>
<keyword evidence="10 12" id="KW-0456">Lyase</keyword>
<dbReference type="UniPathway" id="UPA00344"/>
<dbReference type="InterPro" id="IPR007197">
    <property type="entry name" value="rSAM"/>
</dbReference>
<evidence type="ECO:0000256" key="9">
    <source>
        <dbReference type="ARBA" id="ARBA00023150"/>
    </source>
</evidence>
<dbReference type="InterPro" id="IPR040064">
    <property type="entry name" value="MoaA-like"/>
</dbReference>
<evidence type="ECO:0000256" key="11">
    <source>
        <dbReference type="ARBA" id="ARBA00048697"/>
    </source>
</evidence>
<keyword evidence="8 12" id="KW-0342">GTP-binding</keyword>
<feature type="binding site" evidence="12">
    <location>
        <position position="24"/>
    </location>
    <ligand>
        <name>[4Fe-4S] cluster</name>
        <dbReference type="ChEBI" id="CHEBI:49883"/>
        <label>1</label>
        <note>4Fe-4S-S-AdoMet</note>
    </ligand>
</feature>
<dbReference type="SFLD" id="SFLDS00029">
    <property type="entry name" value="Radical_SAM"/>
    <property type="match status" value="1"/>
</dbReference>
<dbReference type="AlphaFoldDB" id="A0A1M6GD31"/>
<comment type="subunit">
    <text evidence="12">Monomer and homodimer.</text>
</comment>
<evidence type="ECO:0000256" key="5">
    <source>
        <dbReference type="ARBA" id="ARBA00022741"/>
    </source>
</evidence>
<dbReference type="STRING" id="1122189.SAMN02745165_01502"/>
<feature type="binding site" evidence="12">
    <location>
        <position position="63"/>
    </location>
    <ligand>
        <name>GTP</name>
        <dbReference type="ChEBI" id="CHEBI:37565"/>
    </ligand>
</feature>
<dbReference type="Pfam" id="PF04055">
    <property type="entry name" value="Radical_SAM"/>
    <property type="match status" value="1"/>
</dbReference>
<reference evidence="14 15" key="1">
    <citation type="submission" date="2016-11" db="EMBL/GenBank/DDBJ databases">
        <authorList>
            <person name="Jaros S."/>
            <person name="Januszkiewicz K."/>
            <person name="Wedrychowicz H."/>
        </authorList>
    </citation>
    <scope>NUCLEOTIDE SEQUENCE [LARGE SCALE GENOMIC DNA]</scope>
    <source>
        <strain evidence="14 15">DSM 5091</strain>
    </source>
</reference>
<dbReference type="InterPro" id="IPR006638">
    <property type="entry name" value="Elp3/MiaA/NifB-like_rSAM"/>
</dbReference>
<dbReference type="InterPro" id="IPR013483">
    <property type="entry name" value="MoaA"/>
</dbReference>
<feature type="binding site" evidence="12">
    <location>
        <position position="26"/>
    </location>
    <ligand>
        <name>S-adenosyl-L-methionine</name>
        <dbReference type="ChEBI" id="CHEBI:59789"/>
    </ligand>
</feature>
<organism evidence="14 15">
    <name type="scientific">Malonomonas rubra DSM 5091</name>
    <dbReference type="NCBI Taxonomy" id="1122189"/>
    <lineage>
        <taxon>Bacteria</taxon>
        <taxon>Pseudomonadati</taxon>
        <taxon>Thermodesulfobacteriota</taxon>
        <taxon>Desulfuromonadia</taxon>
        <taxon>Desulfuromonadales</taxon>
        <taxon>Geopsychrobacteraceae</taxon>
        <taxon>Malonomonas</taxon>
    </lineage>
</organism>
<dbReference type="GO" id="GO:1904047">
    <property type="term" value="F:S-adenosyl-L-methionine binding"/>
    <property type="evidence" value="ECO:0007669"/>
    <property type="project" value="UniProtKB-UniRule"/>
</dbReference>
<dbReference type="EMBL" id="FQZT01000004">
    <property type="protein sequence ID" value="SHJ07851.1"/>
    <property type="molecule type" value="Genomic_DNA"/>
</dbReference>
<feature type="binding site" evidence="12">
    <location>
        <position position="67"/>
    </location>
    <ligand>
        <name>S-adenosyl-L-methionine</name>
        <dbReference type="ChEBI" id="CHEBI:59789"/>
    </ligand>
</feature>
<evidence type="ECO:0000256" key="4">
    <source>
        <dbReference type="ARBA" id="ARBA00022723"/>
    </source>
</evidence>
<feature type="binding site" evidence="12">
    <location>
        <position position="20"/>
    </location>
    <ligand>
        <name>[4Fe-4S] cluster</name>
        <dbReference type="ChEBI" id="CHEBI:49883"/>
        <label>1</label>
        <note>4Fe-4S-S-AdoMet</note>
    </ligand>
</feature>
<comment type="function">
    <text evidence="12">Catalyzes the cyclization of GTP to (8S)-3',8-cyclo-7,8-dihydroguanosine 5'-triphosphate.</text>
</comment>
<feature type="binding site" evidence="12">
    <location>
        <position position="155"/>
    </location>
    <ligand>
        <name>GTP</name>
        <dbReference type="ChEBI" id="CHEBI:37565"/>
    </ligand>
</feature>
<dbReference type="CDD" id="cd21117">
    <property type="entry name" value="Twitch_MoaA"/>
    <property type="match status" value="1"/>
</dbReference>
<gene>
    <name evidence="12" type="primary">moaA</name>
    <name evidence="14" type="ORF">SAMN02745165_01502</name>
</gene>
<dbReference type="GO" id="GO:0061798">
    <property type="term" value="F:GTP 3',8'-cyclase activity"/>
    <property type="evidence" value="ECO:0007669"/>
    <property type="project" value="UniProtKB-UniRule"/>
</dbReference>
<comment type="pathway">
    <text evidence="12">Cofactor biosynthesis; molybdopterin biosynthesis.</text>
</comment>
<dbReference type="Pfam" id="PF06463">
    <property type="entry name" value="Mob_synth_C"/>
    <property type="match status" value="1"/>
</dbReference>
<protein>
    <recommendedName>
        <fullName evidence="1 12">GTP 3',8-cyclase</fullName>
        <ecNumber evidence="1 12">4.1.99.22</ecNumber>
    </recommendedName>
    <alternativeName>
        <fullName evidence="12">Molybdenum cofactor biosynthesis protein A</fullName>
    </alternativeName>
</protein>
<evidence type="ECO:0000313" key="14">
    <source>
        <dbReference type="EMBL" id="SHJ07851.1"/>
    </source>
</evidence>
<keyword evidence="5 12" id="KW-0547">Nucleotide-binding</keyword>
<dbReference type="PANTHER" id="PTHR22960:SF0">
    <property type="entry name" value="MOLYBDENUM COFACTOR BIOSYNTHESIS PROTEIN 1"/>
    <property type="match status" value="1"/>
</dbReference>
<keyword evidence="7 12" id="KW-0411">Iron-sulfur</keyword>
<dbReference type="SFLD" id="SFLDG01383">
    <property type="entry name" value="cyclic_pyranopterin_phosphate"/>
    <property type="match status" value="1"/>
</dbReference>
<comment type="catalytic activity">
    <reaction evidence="11 12">
        <text>GTP + AH2 + S-adenosyl-L-methionine = (8S)-3',8-cyclo-7,8-dihydroguanosine 5'-triphosphate + 5'-deoxyadenosine + L-methionine + A + H(+)</text>
        <dbReference type="Rhea" id="RHEA:49576"/>
        <dbReference type="ChEBI" id="CHEBI:13193"/>
        <dbReference type="ChEBI" id="CHEBI:15378"/>
        <dbReference type="ChEBI" id="CHEBI:17319"/>
        <dbReference type="ChEBI" id="CHEBI:17499"/>
        <dbReference type="ChEBI" id="CHEBI:37565"/>
        <dbReference type="ChEBI" id="CHEBI:57844"/>
        <dbReference type="ChEBI" id="CHEBI:59789"/>
        <dbReference type="ChEBI" id="CHEBI:131766"/>
        <dbReference type="EC" id="4.1.99.22"/>
    </reaction>
</comment>
<dbReference type="InterPro" id="IPR013785">
    <property type="entry name" value="Aldolase_TIM"/>
</dbReference>
<keyword evidence="3 12" id="KW-0949">S-adenosyl-L-methionine</keyword>